<protein>
    <submittedName>
        <fullName evidence="1">Uncharacterized protein</fullName>
    </submittedName>
</protein>
<reference evidence="1" key="2">
    <citation type="journal article" date="2022" name="New Phytol.">
        <title>Evolutionary transition to the ectomycorrhizal habit in the genomes of a hyperdiverse lineage of mushroom-forming fungi.</title>
        <authorList>
            <person name="Looney B."/>
            <person name="Miyauchi S."/>
            <person name="Morin E."/>
            <person name="Drula E."/>
            <person name="Courty P.E."/>
            <person name="Kohler A."/>
            <person name="Kuo A."/>
            <person name="LaButti K."/>
            <person name="Pangilinan J."/>
            <person name="Lipzen A."/>
            <person name="Riley R."/>
            <person name="Andreopoulos W."/>
            <person name="He G."/>
            <person name="Johnson J."/>
            <person name="Nolan M."/>
            <person name="Tritt A."/>
            <person name="Barry K.W."/>
            <person name="Grigoriev I.V."/>
            <person name="Nagy L.G."/>
            <person name="Hibbett D."/>
            <person name="Henrissat B."/>
            <person name="Matheny P.B."/>
            <person name="Labbe J."/>
            <person name="Martin F.M."/>
        </authorList>
    </citation>
    <scope>NUCLEOTIDE SEQUENCE</scope>
    <source>
        <strain evidence="1">EC-137</strain>
    </source>
</reference>
<evidence type="ECO:0000313" key="1">
    <source>
        <dbReference type="EMBL" id="KAI0028123.1"/>
    </source>
</evidence>
<keyword evidence="2" id="KW-1185">Reference proteome</keyword>
<accession>A0ACB8Q8I9</accession>
<sequence>MQDFQFAMGKLVERVAVGVDDLWEITKEGLSRCNGMDYSSIQTDIVIFSQNSMFVQWTLITKVNPQLHYDIKAQRALVHRLNAGRLAACRADIASIKNALGSWPSVKWTAPFSKGSKATQGYLHDICGHLLYPSDRDWMNESGQVLPHPDCPPNFVYADEPHNLSDLAVGFMKGELLVSGYEHVHLGPGVALRTTAASHSGNAAIYGFDQVTVESIAYTAMIIYFVLSPQTSFHMGSDTSNPGSWAFAAFYRAFVFQMRHILLEEELVDLLSWWTSRIFPKAVSGTPQDLNSVAGQMLQQRMTKLAARAAAAAAAATGEAEAATGMESPETAPSLLKHRENMGGDLDSPEGPVLKKQNPWTRYNVQDRNDLRRATTREPMYVRVEDEIPGG</sequence>
<reference evidence="1" key="1">
    <citation type="submission" date="2021-02" db="EMBL/GenBank/DDBJ databases">
        <authorList>
            <consortium name="DOE Joint Genome Institute"/>
            <person name="Ahrendt S."/>
            <person name="Looney B.P."/>
            <person name="Miyauchi S."/>
            <person name="Morin E."/>
            <person name="Drula E."/>
            <person name="Courty P.E."/>
            <person name="Chicoki N."/>
            <person name="Fauchery L."/>
            <person name="Kohler A."/>
            <person name="Kuo A."/>
            <person name="Labutti K."/>
            <person name="Pangilinan J."/>
            <person name="Lipzen A."/>
            <person name="Riley R."/>
            <person name="Andreopoulos W."/>
            <person name="He G."/>
            <person name="Johnson J."/>
            <person name="Barry K.W."/>
            <person name="Grigoriev I.V."/>
            <person name="Nagy L."/>
            <person name="Hibbett D."/>
            <person name="Henrissat B."/>
            <person name="Matheny P.B."/>
            <person name="Labbe J."/>
            <person name="Martin F."/>
        </authorList>
    </citation>
    <scope>NUCLEOTIDE SEQUENCE</scope>
    <source>
        <strain evidence="1">EC-137</strain>
    </source>
</reference>
<evidence type="ECO:0000313" key="2">
    <source>
        <dbReference type="Proteomes" id="UP000814128"/>
    </source>
</evidence>
<gene>
    <name evidence="1" type="ORF">K488DRAFT_74018</name>
</gene>
<organism evidence="1 2">
    <name type="scientific">Vararia minispora EC-137</name>
    <dbReference type="NCBI Taxonomy" id="1314806"/>
    <lineage>
        <taxon>Eukaryota</taxon>
        <taxon>Fungi</taxon>
        <taxon>Dikarya</taxon>
        <taxon>Basidiomycota</taxon>
        <taxon>Agaricomycotina</taxon>
        <taxon>Agaricomycetes</taxon>
        <taxon>Russulales</taxon>
        <taxon>Lachnocladiaceae</taxon>
        <taxon>Vararia</taxon>
    </lineage>
</organism>
<comment type="caution">
    <text evidence="1">The sequence shown here is derived from an EMBL/GenBank/DDBJ whole genome shotgun (WGS) entry which is preliminary data.</text>
</comment>
<proteinExistence type="predicted"/>
<dbReference type="EMBL" id="MU273790">
    <property type="protein sequence ID" value="KAI0028123.1"/>
    <property type="molecule type" value="Genomic_DNA"/>
</dbReference>
<name>A0ACB8Q8I9_9AGAM</name>
<dbReference type="Proteomes" id="UP000814128">
    <property type="component" value="Unassembled WGS sequence"/>
</dbReference>